<keyword evidence="2" id="KW-0732">Signal</keyword>
<organism evidence="5 7">
    <name type="scientific">Puccinia graminis f. sp. tritici</name>
    <dbReference type="NCBI Taxonomy" id="56615"/>
    <lineage>
        <taxon>Eukaryota</taxon>
        <taxon>Fungi</taxon>
        <taxon>Dikarya</taxon>
        <taxon>Basidiomycota</taxon>
        <taxon>Pucciniomycotina</taxon>
        <taxon>Pucciniomycetes</taxon>
        <taxon>Pucciniales</taxon>
        <taxon>Pucciniaceae</taxon>
        <taxon>Puccinia</taxon>
    </lineage>
</organism>
<proteinExistence type="predicted"/>
<feature type="signal peptide" evidence="2">
    <location>
        <begin position="1"/>
        <end position="20"/>
    </location>
</feature>
<dbReference type="EMBL" id="VSWC01000145">
    <property type="protein sequence ID" value="KAA1076395.1"/>
    <property type="molecule type" value="Genomic_DNA"/>
</dbReference>
<feature type="region of interest" description="Disordered" evidence="1">
    <location>
        <begin position="150"/>
        <end position="182"/>
    </location>
</feature>
<evidence type="ECO:0000313" key="4">
    <source>
        <dbReference type="EMBL" id="KAA1076395.1"/>
    </source>
</evidence>
<dbReference type="EMBL" id="VSWC01000145">
    <property type="protein sequence ID" value="KAA1076387.1"/>
    <property type="molecule type" value="Genomic_DNA"/>
</dbReference>
<feature type="chain" id="PRO_5033847917" evidence="2">
    <location>
        <begin position="21"/>
        <end position="483"/>
    </location>
</feature>
<dbReference type="Proteomes" id="UP000324748">
    <property type="component" value="Unassembled WGS sequence"/>
</dbReference>
<accession>A0A5B0SGH0</accession>
<protein>
    <submittedName>
        <fullName evidence="5">Uncharacterized protein</fullName>
    </submittedName>
</protein>
<evidence type="ECO:0000313" key="3">
    <source>
        <dbReference type="EMBL" id="KAA1076387.1"/>
    </source>
</evidence>
<evidence type="ECO:0000313" key="7">
    <source>
        <dbReference type="Proteomes" id="UP000325313"/>
    </source>
</evidence>
<keyword evidence="6" id="KW-1185">Reference proteome</keyword>
<feature type="region of interest" description="Disordered" evidence="1">
    <location>
        <begin position="70"/>
        <end position="128"/>
    </location>
</feature>
<name>A0A5B0SGH0_PUCGR</name>
<evidence type="ECO:0000313" key="5">
    <source>
        <dbReference type="EMBL" id="KAA1135564.1"/>
    </source>
</evidence>
<sequence length="483" mass="55852">MRFYTVGFCWIYLLSSPVLLLTTLLPEIQDSGKLVHQPHLQFDLNRVPVDDCSKEILPWSFQPSSSLAASSPDFTSHKDQAALRSPANIQKPIPSKDDIKSSRHKRKNELSSKPDGKRCRSARARQQPLLVHTPHVKIETSVKRTPLKSKKNLGNIKGKGLKSKTRTENSTESANFDGFAESGTNQERSELLDIRVSNFLKLNPEKKATNAYPIAHQDIKLHQILTILNNCKKKIHRDEFFWIPRCDALRILHKYQRSDRSIPFPKEIIENHRKKGLLEVSICLSNKHIGLDGHSVFTKDILGRLTSKLELKLKRFPKPTFEIQRRFRSAIQCIQDLTKSATFLVIVYLALFQELKENKITSGEVEEILNVFGKLWMDIEEGGPNLTQHVSWKNKVEEVLSLESHSHLFNQRSKDVYQMSWNFVEYYIELKGKKLEEGSKDPKFYRATLHALINKILFYNNYDYFSKFIIKGAFKEDQTEKSF</sequence>
<feature type="compositionally biased region" description="Basic and acidic residues" evidence="1">
    <location>
        <begin position="108"/>
        <end position="118"/>
    </location>
</feature>
<dbReference type="EMBL" id="VDEP01000038">
    <property type="protein sequence ID" value="KAA1135564.1"/>
    <property type="molecule type" value="Genomic_DNA"/>
</dbReference>
<gene>
    <name evidence="3" type="ORF">PGT21_005642</name>
    <name evidence="4" type="ORF">PGT21_005828</name>
    <name evidence="5" type="ORF">PGTUg99_019011</name>
</gene>
<dbReference type="OrthoDB" id="2495363at2759"/>
<comment type="caution">
    <text evidence="5">The sequence shown here is derived from an EMBL/GenBank/DDBJ whole genome shotgun (WGS) entry which is preliminary data.</text>
</comment>
<reference evidence="6 7" key="1">
    <citation type="submission" date="2019-05" db="EMBL/GenBank/DDBJ databases">
        <title>Emergence of the Ug99 lineage of the wheat stem rust pathogen through somatic hybridization.</title>
        <authorList>
            <person name="Li F."/>
            <person name="Upadhyaya N.M."/>
            <person name="Sperschneider J."/>
            <person name="Matny O."/>
            <person name="Nguyen-Phuc H."/>
            <person name="Mago R."/>
            <person name="Raley C."/>
            <person name="Miller M.E."/>
            <person name="Silverstein K.A.T."/>
            <person name="Henningsen E."/>
            <person name="Hirsch C.D."/>
            <person name="Visser B."/>
            <person name="Pretorius Z.A."/>
            <person name="Steffenson B.J."/>
            <person name="Schwessinger B."/>
            <person name="Dodds P.N."/>
            <person name="Figueroa M."/>
        </authorList>
    </citation>
    <scope>NUCLEOTIDE SEQUENCE [LARGE SCALE GENOMIC DNA]</scope>
    <source>
        <strain evidence="3">21-0</strain>
        <strain evidence="5 7">Ug99</strain>
    </source>
</reference>
<dbReference type="Proteomes" id="UP000325313">
    <property type="component" value="Unassembled WGS sequence"/>
</dbReference>
<evidence type="ECO:0000313" key="6">
    <source>
        <dbReference type="Proteomes" id="UP000324748"/>
    </source>
</evidence>
<dbReference type="AlphaFoldDB" id="A0A5B0SGH0"/>
<evidence type="ECO:0000256" key="1">
    <source>
        <dbReference type="SAM" id="MobiDB-lite"/>
    </source>
</evidence>
<evidence type="ECO:0000256" key="2">
    <source>
        <dbReference type="SAM" id="SignalP"/>
    </source>
</evidence>